<reference evidence="1" key="1">
    <citation type="submission" date="2016-01" db="EMBL/GenBank/DDBJ databases">
        <authorList>
            <person name="Peeters C."/>
        </authorList>
    </citation>
    <scope>NUCLEOTIDE SEQUENCE [LARGE SCALE GENOMIC DNA]</scope>
    <source>
        <strain evidence="1">LMG 22940</strain>
    </source>
</reference>
<dbReference type="EMBL" id="FCON02000042">
    <property type="protein sequence ID" value="SAL68680.1"/>
    <property type="molecule type" value="Genomic_DNA"/>
</dbReference>
<dbReference type="Proteomes" id="UP000054770">
    <property type="component" value="Unassembled WGS sequence"/>
</dbReference>
<gene>
    <name evidence="1" type="ORF">AWB68_03878</name>
</gene>
<evidence type="ECO:0000313" key="1">
    <source>
        <dbReference type="EMBL" id="SAL68680.1"/>
    </source>
</evidence>
<keyword evidence="2" id="KW-1185">Reference proteome</keyword>
<accession>A0A158JK08</accession>
<evidence type="ECO:0000313" key="2">
    <source>
        <dbReference type="Proteomes" id="UP000054770"/>
    </source>
</evidence>
<organism evidence="1 2">
    <name type="scientific">Caballeronia choica</name>
    <dbReference type="NCBI Taxonomy" id="326476"/>
    <lineage>
        <taxon>Bacteria</taxon>
        <taxon>Pseudomonadati</taxon>
        <taxon>Pseudomonadota</taxon>
        <taxon>Betaproteobacteria</taxon>
        <taxon>Burkholderiales</taxon>
        <taxon>Burkholderiaceae</taxon>
        <taxon>Caballeronia</taxon>
    </lineage>
</organism>
<comment type="caution">
    <text evidence="1">The sequence shown here is derived from an EMBL/GenBank/DDBJ whole genome shotgun (WGS) entry which is preliminary data.</text>
</comment>
<dbReference type="AlphaFoldDB" id="A0A158JK08"/>
<name>A0A158JK08_9BURK</name>
<proteinExistence type="predicted"/>
<sequence>MSWLQQRFAYSAVFMCPVLIDPTASPVDWMSVIDGSRLLCTLTLPSTDFESIKE</sequence>
<protein>
    <submittedName>
        <fullName evidence="1">Uncharacterized protein</fullName>
    </submittedName>
</protein>